<dbReference type="Proteomes" id="UP000095282">
    <property type="component" value="Unplaced"/>
</dbReference>
<feature type="region of interest" description="Disordered" evidence="1">
    <location>
        <begin position="30"/>
        <end position="72"/>
    </location>
</feature>
<dbReference type="WBParaSite" id="Csp11.Scaffold629.g9058.t1">
    <property type="protein sequence ID" value="Csp11.Scaffold629.g9058.t1"/>
    <property type="gene ID" value="Csp11.Scaffold629.g9058"/>
</dbReference>
<dbReference type="AlphaFoldDB" id="A0A1I7UGD9"/>
<organism evidence="2 3">
    <name type="scientific">Caenorhabditis tropicalis</name>
    <dbReference type="NCBI Taxonomy" id="1561998"/>
    <lineage>
        <taxon>Eukaryota</taxon>
        <taxon>Metazoa</taxon>
        <taxon>Ecdysozoa</taxon>
        <taxon>Nematoda</taxon>
        <taxon>Chromadorea</taxon>
        <taxon>Rhabditida</taxon>
        <taxon>Rhabditina</taxon>
        <taxon>Rhabditomorpha</taxon>
        <taxon>Rhabditoidea</taxon>
        <taxon>Rhabditidae</taxon>
        <taxon>Peloderinae</taxon>
        <taxon>Caenorhabditis</taxon>
    </lineage>
</organism>
<feature type="region of interest" description="Disordered" evidence="1">
    <location>
        <begin position="1"/>
        <end position="20"/>
    </location>
</feature>
<protein>
    <submittedName>
        <fullName evidence="3">Ovule protein</fullName>
    </submittedName>
</protein>
<proteinExistence type="predicted"/>
<evidence type="ECO:0000313" key="3">
    <source>
        <dbReference type="WBParaSite" id="Csp11.Scaffold629.g9058.t1"/>
    </source>
</evidence>
<evidence type="ECO:0000313" key="2">
    <source>
        <dbReference type="Proteomes" id="UP000095282"/>
    </source>
</evidence>
<sequence>MADCSDAMDHKNQGMGQEFVDISKALNKDQNKRNELSEMKGGDHKIQSRESVQNHKNAETRASKCCKESKCS</sequence>
<keyword evidence="2" id="KW-1185">Reference proteome</keyword>
<reference evidence="3" key="1">
    <citation type="submission" date="2016-11" db="UniProtKB">
        <authorList>
            <consortium name="WormBaseParasite"/>
        </authorList>
    </citation>
    <scope>IDENTIFICATION</scope>
</reference>
<evidence type="ECO:0000256" key="1">
    <source>
        <dbReference type="SAM" id="MobiDB-lite"/>
    </source>
</evidence>
<name>A0A1I7UGD9_9PELO</name>
<accession>A0A1I7UGD9</accession>